<dbReference type="AlphaFoldDB" id="A0A8K1FN58"/>
<feature type="region of interest" description="Disordered" evidence="1">
    <location>
        <begin position="1"/>
        <end position="22"/>
    </location>
</feature>
<proteinExistence type="predicted"/>
<name>A0A8K1FN58_PYTOL</name>
<sequence>MEGYFTEQMAQQQNGESARSGHNASLAHLSALTIREPFSPQHLGHPLPYLDVFSFQSKRLLPVSRQDLLQQRTKYRPEVEQVLLWARRGHVSHVQSTNSESDEEYDSEESNDDDSVASGAEEGHEEPPDSTEHAFAIPSHHIPAYDELARRLLLEPIQLPDLIHTGVDSKYLKAPSQASPLRQQQVPDAEVKLFYASGAKNTNMREYIKETIEKHMGATSPTGKTLKDSASAPVLAPEEVSTAETTETKQRSPTKSPAKRHKTKGKHKQTVLTSRLIASVSTSALLNPELRRQAQEVLTQIRANAHKVNDLIGST</sequence>
<gene>
    <name evidence="2" type="ORF">Poli38472_012090</name>
</gene>
<protein>
    <submittedName>
        <fullName evidence="2">Uncharacterized protein</fullName>
    </submittedName>
</protein>
<evidence type="ECO:0000256" key="1">
    <source>
        <dbReference type="SAM" id="MobiDB-lite"/>
    </source>
</evidence>
<reference evidence="2" key="1">
    <citation type="submission" date="2019-03" db="EMBL/GenBank/DDBJ databases">
        <title>Long read genome sequence of the mycoparasitic Pythium oligandrum ATCC 38472 isolated from sugarbeet rhizosphere.</title>
        <authorList>
            <person name="Gaulin E."/>
        </authorList>
    </citation>
    <scope>NUCLEOTIDE SEQUENCE</scope>
    <source>
        <strain evidence="2">ATCC 38472_TT</strain>
    </source>
</reference>
<feature type="compositionally biased region" description="Basic residues" evidence="1">
    <location>
        <begin position="257"/>
        <end position="269"/>
    </location>
</feature>
<dbReference type="EMBL" id="SPLM01000006">
    <property type="protein sequence ID" value="TMW66974.1"/>
    <property type="molecule type" value="Genomic_DNA"/>
</dbReference>
<feature type="compositionally biased region" description="Polar residues" evidence="1">
    <location>
        <begin position="8"/>
        <end position="22"/>
    </location>
</feature>
<evidence type="ECO:0000313" key="3">
    <source>
        <dbReference type="Proteomes" id="UP000794436"/>
    </source>
</evidence>
<comment type="caution">
    <text evidence="2">The sequence shown here is derived from an EMBL/GenBank/DDBJ whole genome shotgun (WGS) entry which is preliminary data.</text>
</comment>
<dbReference type="OrthoDB" id="118044at2759"/>
<feature type="compositionally biased region" description="Basic and acidic residues" evidence="1">
    <location>
        <begin position="121"/>
        <end position="132"/>
    </location>
</feature>
<feature type="region of interest" description="Disordered" evidence="1">
    <location>
        <begin position="93"/>
        <end position="134"/>
    </location>
</feature>
<organism evidence="2 3">
    <name type="scientific">Pythium oligandrum</name>
    <name type="common">Mycoparasitic fungus</name>
    <dbReference type="NCBI Taxonomy" id="41045"/>
    <lineage>
        <taxon>Eukaryota</taxon>
        <taxon>Sar</taxon>
        <taxon>Stramenopiles</taxon>
        <taxon>Oomycota</taxon>
        <taxon>Peronosporomycetes</taxon>
        <taxon>Pythiales</taxon>
        <taxon>Pythiaceae</taxon>
        <taxon>Pythium</taxon>
    </lineage>
</organism>
<dbReference type="Proteomes" id="UP000794436">
    <property type="component" value="Unassembled WGS sequence"/>
</dbReference>
<accession>A0A8K1FN58</accession>
<feature type="compositionally biased region" description="Acidic residues" evidence="1">
    <location>
        <begin position="100"/>
        <end position="115"/>
    </location>
</feature>
<keyword evidence="3" id="KW-1185">Reference proteome</keyword>
<feature type="region of interest" description="Disordered" evidence="1">
    <location>
        <begin position="218"/>
        <end position="270"/>
    </location>
</feature>
<evidence type="ECO:0000313" key="2">
    <source>
        <dbReference type="EMBL" id="TMW66974.1"/>
    </source>
</evidence>